<dbReference type="PANTHER" id="PTHR46243:SF1">
    <property type="entry name" value="BIS(5'-ADENOSYL)-TRIPHOSPHATASE"/>
    <property type="match status" value="1"/>
</dbReference>
<dbReference type="EMBL" id="KN817521">
    <property type="protein sequence ID" value="KJA28636.1"/>
    <property type="molecule type" value="Genomic_DNA"/>
</dbReference>
<feature type="binding site" evidence="5">
    <location>
        <begin position="89"/>
        <end position="92"/>
    </location>
    <ligand>
        <name>substrate</name>
    </ligand>
</feature>
<evidence type="ECO:0000256" key="6">
    <source>
        <dbReference type="PIRSR" id="PIRSR639383-3"/>
    </source>
</evidence>
<evidence type="ECO:0000256" key="5">
    <source>
        <dbReference type="PIRSR" id="PIRSR639383-2"/>
    </source>
</evidence>
<accession>A0A0D2PJS3</accession>
<dbReference type="PANTHER" id="PTHR46243">
    <property type="entry name" value="BIS(5'-ADENOSYL)-TRIPHOSPHATASE"/>
    <property type="match status" value="1"/>
</dbReference>
<dbReference type="FunFam" id="3.30.428.10:FF:000011">
    <property type="entry name" value="Fragile histidine triad"/>
    <property type="match status" value="1"/>
</dbReference>
<evidence type="ECO:0000256" key="1">
    <source>
        <dbReference type="ARBA" id="ARBA00022741"/>
    </source>
</evidence>
<sequence>MVPLLFSTFEVTSQSFYRATLSYAIVNLKPIVPGHVLVIPNRPVPRLSDLDDNELACLMRSVTRVGKVVERVYGADALTIACQDGKAAGQSVPHVHFHLMPRKAAGDNFAGRNDEIYPVIENNEGSMQSMMNGLSSKPNHSFLRVDADEDRHPRTLQEMEEEANYLRAFFRGTNDFAN</sequence>
<evidence type="ECO:0000259" key="8">
    <source>
        <dbReference type="PROSITE" id="PS51084"/>
    </source>
</evidence>
<dbReference type="CDD" id="cd01275">
    <property type="entry name" value="FHIT"/>
    <property type="match status" value="1"/>
</dbReference>
<dbReference type="InterPro" id="IPR001310">
    <property type="entry name" value="Histidine_triad_HIT"/>
</dbReference>
<feature type="active site" description="Tele-AMP-histidine intermediate" evidence="3">
    <location>
        <position position="96"/>
    </location>
</feature>
<protein>
    <recommendedName>
        <fullName evidence="8">HIT domain-containing protein</fullName>
    </recommendedName>
</protein>
<dbReference type="PROSITE" id="PS51084">
    <property type="entry name" value="HIT_2"/>
    <property type="match status" value="1"/>
</dbReference>
<feature type="binding site" evidence="5">
    <location>
        <position position="83"/>
    </location>
    <ligand>
        <name>substrate</name>
    </ligand>
</feature>
<dbReference type="InterPro" id="IPR019808">
    <property type="entry name" value="Histidine_triad_CS"/>
</dbReference>
<evidence type="ECO:0000313" key="9">
    <source>
        <dbReference type="EMBL" id="KJA28636.1"/>
    </source>
</evidence>
<evidence type="ECO:0000256" key="2">
    <source>
        <dbReference type="ARBA" id="ARBA00022801"/>
    </source>
</evidence>
<dbReference type="PRINTS" id="PR00332">
    <property type="entry name" value="HISTRIAD"/>
</dbReference>
<keyword evidence="2" id="KW-0378">Hydrolase</keyword>
<dbReference type="InterPro" id="IPR036265">
    <property type="entry name" value="HIT-like_sf"/>
</dbReference>
<dbReference type="Gene3D" id="3.30.428.10">
    <property type="entry name" value="HIT-like"/>
    <property type="match status" value="1"/>
</dbReference>
<dbReference type="AlphaFoldDB" id="A0A0D2PJS3"/>
<evidence type="ECO:0000256" key="4">
    <source>
        <dbReference type="PIRSR" id="PIRSR601310-3"/>
    </source>
</evidence>
<feature type="binding site" evidence="5">
    <location>
        <position position="27"/>
    </location>
    <ligand>
        <name>substrate</name>
    </ligand>
</feature>
<dbReference type="GO" id="GO:0000166">
    <property type="term" value="F:nucleotide binding"/>
    <property type="evidence" value="ECO:0007669"/>
    <property type="project" value="UniProtKB-KW"/>
</dbReference>
<dbReference type="GO" id="GO:0016787">
    <property type="term" value="F:hydrolase activity"/>
    <property type="evidence" value="ECO:0007669"/>
    <property type="project" value="UniProtKB-KW"/>
</dbReference>
<feature type="binding site" evidence="5">
    <location>
        <position position="98"/>
    </location>
    <ligand>
        <name>substrate</name>
    </ligand>
</feature>
<dbReference type="InterPro" id="IPR051884">
    <property type="entry name" value="Bis(5'-adenosyl)-TPase_reg"/>
</dbReference>
<feature type="short sequence motif" description="Histidine triad motif" evidence="4 7">
    <location>
        <begin position="94"/>
        <end position="98"/>
    </location>
</feature>
<keyword evidence="1" id="KW-0547">Nucleotide-binding</keyword>
<feature type="site" description="Important for induction of apoptosis" evidence="6">
    <location>
        <position position="117"/>
    </location>
</feature>
<dbReference type="SUPFAM" id="SSF54197">
    <property type="entry name" value="HIT-like"/>
    <property type="match status" value="1"/>
</dbReference>
<evidence type="ECO:0000256" key="7">
    <source>
        <dbReference type="PROSITE-ProRule" id="PRU00464"/>
    </source>
</evidence>
<dbReference type="STRING" id="945553.A0A0D2PJS3"/>
<dbReference type="InterPro" id="IPR011146">
    <property type="entry name" value="HIT-like"/>
</dbReference>
<dbReference type="Proteomes" id="UP000054270">
    <property type="component" value="Unassembled WGS sequence"/>
</dbReference>
<keyword evidence="10" id="KW-1185">Reference proteome</keyword>
<dbReference type="InterPro" id="IPR039383">
    <property type="entry name" value="FHIT"/>
</dbReference>
<proteinExistence type="predicted"/>
<gene>
    <name evidence="9" type="ORF">HYPSUDRAFT_62277</name>
</gene>
<feature type="domain" description="HIT" evidence="8">
    <location>
        <begin position="2"/>
        <end position="110"/>
    </location>
</feature>
<evidence type="ECO:0000313" key="10">
    <source>
        <dbReference type="Proteomes" id="UP000054270"/>
    </source>
</evidence>
<dbReference type="OrthoDB" id="680339at2759"/>
<name>A0A0D2PJS3_HYPSF</name>
<evidence type="ECO:0000256" key="3">
    <source>
        <dbReference type="PIRSR" id="PIRSR601310-1"/>
    </source>
</evidence>
<dbReference type="OMA" id="DAIYGMM"/>
<dbReference type="PROSITE" id="PS00892">
    <property type="entry name" value="HIT_1"/>
    <property type="match status" value="1"/>
</dbReference>
<reference evidence="10" key="1">
    <citation type="submission" date="2014-04" db="EMBL/GenBank/DDBJ databases">
        <title>Evolutionary Origins and Diversification of the Mycorrhizal Mutualists.</title>
        <authorList>
            <consortium name="DOE Joint Genome Institute"/>
            <consortium name="Mycorrhizal Genomics Consortium"/>
            <person name="Kohler A."/>
            <person name="Kuo A."/>
            <person name="Nagy L.G."/>
            <person name="Floudas D."/>
            <person name="Copeland A."/>
            <person name="Barry K.W."/>
            <person name="Cichocki N."/>
            <person name="Veneault-Fourrey C."/>
            <person name="LaButti K."/>
            <person name="Lindquist E.A."/>
            <person name="Lipzen A."/>
            <person name="Lundell T."/>
            <person name="Morin E."/>
            <person name="Murat C."/>
            <person name="Riley R."/>
            <person name="Ohm R."/>
            <person name="Sun H."/>
            <person name="Tunlid A."/>
            <person name="Henrissat B."/>
            <person name="Grigoriev I.V."/>
            <person name="Hibbett D.S."/>
            <person name="Martin F."/>
        </authorList>
    </citation>
    <scope>NUCLEOTIDE SEQUENCE [LARGE SCALE GENOMIC DNA]</scope>
    <source>
        <strain evidence="10">FD-334 SS-4</strain>
    </source>
</reference>
<dbReference type="Pfam" id="PF01230">
    <property type="entry name" value="HIT"/>
    <property type="match status" value="1"/>
</dbReference>
<organism evidence="9 10">
    <name type="scientific">Hypholoma sublateritium (strain FD-334 SS-4)</name>
    <dbReference type="NCBI Taxonomy" id="945553"/>
    <lineage>
        <taxon>Eukaryota</taxon>
        <taxon>Fungi</taxon>
        <taxon>Dikarya</taxon>
        <taxon>Basidiomycota</taxon>
        <taxon>Agaricomycotina</taxon>
        <taxon>Agaricomycetes</taxon>
        <taxon>Agaricomycetidae</taxon>
        <taxon>Agaricales</taxon>
        <taxon>Agaricineae</taxon>
        <taxon>Strophariaceae</taxon>
        <taxon>Hypholoma</taxon>
    </lineage>
</organism>